<organism evidence="2 3">
    <name type="scientific">Shewanella youngdeokensis</name>
    <dbReference type="NCBI Taxonomy" id="2999068"/>
    <lineage>
        <taxon>Bacteria</taxon>
        <taxon>Pseudomonadati</taxon>
        <taxon>Pseudomonadota</taxon>
        <taxon>Gammaproteobacteria</taxon>
        <taxon>Alteromonadales</taxon>
        <taxon>Shewanellaceae</taxon>
        <taxon>Shewanella</taxon>
    </lineage>
</organism>
<dbReference type="RefSeq" id="WP_310471114.1">
    <property type="nucleotide sequence ID" value="NZ_CP136522.1"/>
</dbReference>
<reference evidence="2 3" key="1">
    <citation type="submission" date="2023-10" db="EMBL/GenBank/DDBJ databases">
        <title>Complete genome sequence of Shewanella sp. DAU334.</title>
        <authorList>
            <person name="Lee Y.-S."/>
            <person name="Jeong H.-R."/>
            <person name="Hwang E.-J."/>
            <person name="Choi Y.-L."/>
            <person name="Kim G.-D."/>
        </authorList>
    </citation>
    <scope>NUCLEOTIDE SEQUENCE [LARGE SCALE GENOMIC DNA]</scope>
    <source>
        <strain evidence="2 3">DAU334</strain>
    </source>
</reference>
<evidence type="ECO:0000313" key="2">
    <source>
        <dbReference type="EMBL" id="WOT06842.1"/>
    </source>
</evidence>
<dbReference type="InterPro" id="IPR001539">
    <property type="entry name" value="Peptidase_U32"/>
</dbReference>
<feature type="region of interest" description="Disordered" evidence="1">
    <location>
        <begin position="469"/>
        <end position="489"/>
    </location>
</feature>
<dbReference type="InterPro" id="IPR051454">
    <property type="entry name" value="RNA/ubiquinone_mod_enzymes"/>
</dbReference>
<dbReference type="PANTHER" id="PTHR30217">
    <property type="entry name" value="PEPTIDASE U32 FAMILY"/>
    <property type="match status" value="1"/>
</dbReference>
<dbReference type="Proteomes" id="UP001529491">
    <property type="component" value="Chromosome"/>
</dbReference>
<name>A0ABZ0K2U7_9GAMM</name>
<protein>
    <submittedName>
        <fullName evidence="2">Peptidase U32 family protein</fullName>
    </submittedName>
</protein>
<evidence type="ECO:0000256" key="1">
    <source>
        <dbReference type="SAM" id="MobiDB-lite"/>
    </source>
</evidence>
<dbReference type="PANTHER" id="PTHR30217:SF10">
    <property type="entry name" value="23S RRNA 5-HYDROXYCYTIDINE C2501 SYNTHASE"/>
    <property type="match status" value="1"/>
</dbReference>
<sequence length="803" mass="89799">MRKIELLAPGGDIESIKAAIVAGADAVYCGLDNFNARKRAENLNFDQLCGLLRVAHQHDCQLFLTLNIIVLEHELPALFKLLNQLVNTDIDGVIVQDLGVFEIIKRYFPTLDVHASTQLTTHNTGQLSFLNEMGATRANLSRELNLTEIKQLSNKAHELNMLTEVFVHGSNCIGFSGLCYFSSAHGGNSGNRGRCSQPCRDQYQRTEVGADFPLNLKDNSAFDDLEALVDAGVDSLKVEGRIKKSHYVYSVINTWRQQLTSLQQQQRLSTDKTALYTVFNRDFTNGYLSGTVGKSMYIDNPRDNAVQHFSRLTAGQKNPNDAQIQSVKQRLYDDKTVIINTVAQQIAALDISKPSIELKITGDLLQPLRIDVYKTGSDVASFSVTSTSSLTAPDKYVMTKQELSQRFAMNSSHFTLSTIDCDTLAESIYLPFKELTTMKLAIMTYLNGNKTIIKPIEFADIRRQRQANQVSNTVKTSSASTQTTSVSELSTDADNKTQLSVLISNRRDLVLYQQLKLTNALKNVRFYYAIPDAIEPEADKLVTLFNSNPELIPWFGAIVMQPDFEVVENLLKHIPQQLIVSNNTGIGFVAFKQGIKWIAGPHLNTSNSFALDSLQQQGCVGAYLSNELNSQQIKAIKPPENFTLHYSALHPILLMTSRQCLFLQTTGCDKTIMDQACLSVCKKHASMTNIKGIDFIIDKKRREHNNLIGAEHFFNPEIVTDLPQQFDHVMLDLRGIETHSQFTWTKAELINKFTALLEQPFVSQPTEAIKTQSDRRNKVIDPRVTALHSALSSSTRAQYLKGL</sequence>
<evidence type="ECO:0000313" key="3">
    <source>
        <dbReference type="Proteomes" id="UP001529491"/>
    </source>
</evidence>
<accession>A0ABZ0K2U7</accession>
<dbReference type="EMBL" id="CP136522">
    <property type="protein sequence ID" value="WOT06842.1"/>
    <property type="molecule type" value="Genomic_DNA"/>
</dbReference>
<feature type="compositionally biased region" description="Low complexity" evidence="1">
    <location>
        <begin position="473"/>
        <end position="487"/>
    </location>
</feature>
<gene>
    <name evidence="2" type="ORF">RGE70_08935</name>
</gene>
<proteinExistence type="predicted"/>
<keyword evidence="3" id="KW-1185">Reference proteome</keyword>
<dbReference type="Pfam" id="PF01136">
    <property type="entry name" value="Peptidase_U32"/>
    <property type="match status" value="2"/>
</dbReference>